<evidence type="ECO:0000313" key="1">
    <source>
        <dbReference type="EMBL" id="KDR65385.1"/>
    </source>
</evidence>
<reference evidence="2" key="1">
    <citation type="journal article" date="2014" name="Proc. Natl. Acad. Sci. U.S.A.">
        <title>Extensive sampling of basidiomycete genomes demonstrates inadequacy of the white-rot/brown-rot paradigm for wood decay fungi.</title>
        <authorList>
            <person name="Riley R."/>
            <person name="Salamov A.A."/>
            <person name="Brown D.W."/>
            <person name="Nagy L.G."/>
            <person name="Floudas D."/>
            <person name="Held B.W."/>
            <person name="Levasseur A."/>
            <person name="Lombard V."/>
            <person name="Morin E."/>
            <person name="Otillar R."/>
            <person name="Lindquist E.A."/>
            <person name="Sun H."/>
            <person name="LaButti K.M."/>
            <person name="Schmutz J."/>
            <person name="Jabbour D."/>
            <person name="Luo H."/>
            <person name="Baker S.E."/>
            <person name="Pisabarro A.G."/>
            <person name="Walton J.D."/>
            <person name="Blanchette R.A."/>
            <person name="Henrissat B."/>
            <person name="Martin F."/>
            <person name="Cullen D."/>
            <person name="Hibbett D.S."/>
            <person name="Grigoriev I.V."/>
        </authorList>
    </citation>
    <scope>NUCLEOTIDE SEQUENCE [LARGE SCALE GENOMIC DNA]</scope>
    <source>
        <strain evidence="2">CBS 339.88</strain>
    </source>
</reference>
<gene>
    <name evidence="1" type="ORF">GALMADRAFT_27332</name>
</gene>
<protein>
    <recommendedName>
        <fullName evidence="3">DUF4218 domain-containing protein</fullName>
    </recommendedName>
</protein>
<dbReference type="STRING" id="685588.A0A067S3G9"/>
<keyword evidence="2" id="KW-1185">Reference proteome</keyword>
<dbReference type="Proteomes" id="UP000027222">
    <property type="component" value="Unassembled WGS sequence"/>
</dbReference>
<organism evidence="1 2">
    <name type="scientific">Galerina marginata (strain CBS 339.88)</name>
    <dbReference type="NCBI Taxonomy" id="685588"/>
    <lineage>
        <taxon>Eukaryota</taxon>
        <taxon>Fungi</taxon>
        <taxon>Dikarya</taxon>
        <taxon>Basidiomycota</taxon>
        <taxon>Agaricomycotina</taxon>
        <taxon>Agaricomycetes</taxon>
        <taxon>Agaricomycetidae</taxon>
        <taxon>Agaricales</taxon>
        <taxon>Agaricineae</taxon>
        <taxon>Strophariaceae</taxon>
        <taxon>Galerina</taxon>
    </lineage>
</organism>
<dbReference type="OrthoDB" id="3247418at2759"/>
<evidence type="ECO:0008006" key="3">
    <source>
        <dbReference type="Google" id="ProtNLM"/>
    </source>
</evidence>
<evidence type="ECO:0000313" key="2">
    <source>
        <dbReference type="Proteomes" id="UP000027222"/>
    </source>
</evidence>
<accession>A0A067S3G9</accession>
<feature type="non-terminal residue" evidence="1">
    <location>
        <position position="169"/>
    </location>
</feature>
<dbReference type="HOGENOM" id="CLU_081367_1_0_1"/>
<sequence length="169" mass="19449">QVLTDEEMHQIWSDLAQISTPTWVTSIPLNLGSSSHGKLKADQWRTLGITHLPLSLIRLWGLRDSSDPRSRKCKKLLDLTISLMSAIILASSRVTSPSIAAAYLTHMRAYMEGIKTLFPQYRFRPNHHMALHLHEYLGRFGPVHSWWTFPFERIIGMLERIPTNYKIGE</sequence>
<dbReference type="AlphaFoldDB" id="A0A067S3G9"/>
<dbReference type="EMBL" id="KL142451">
    <property type="protein sequence ID" value="KDR65385.1"/>
    <property type="molecule type" value="Genomic_DNA"/>
</dbReference>
<name>A0A067S3G9_GALM3</name>
<proteinExistence type="predicted"/>
<feature type="non-terminal residue" evidence="1">
    <location>
        <position position="1"/>
    </location>
</feature>